<keyword evidence="1" id="KW-0808">Transferase</keyword>
<sequence length="34" mass="3644">MSQTNASLLQRRQAAVARGVSQIHPIIAARATRA</sequence>
<gene>
    <name evidence="1" type="ORF">SAMN05216221_0789</name>
</gene>
<dbReference type="GO" id="GO:0008483">
    <property type="term" value="F:transaminase activity"/>
    <property type="evidence" value="ECO:0007669"/>
    <property type="project" value="UniProtKB-KW"/>
</dbReference>
<keyword evidence="2" id="KW-1185">Reference proteome</keyword>
<keyword evidence="1" id="KW-0032">Aminotransferase</keyword>
<dbReference type="AlphaFoldDB" id="A0A1H1NF79"/>
<organism evidence="1 2">
    <name type="scientific">Pseudomonas oryzae</name>
    <dbReference type="NCBI Taxonomy" id="1392877"/>
    <lineage>
        <taxon>Bacteria</taxon>
        <taxon>Pseudomonadati</taxon>
        <taxon>Pseudomonadota</taxon>
        <taxon>Gammaproteobacteria</taxon>
        <taxon>Pseudomonadales</taxon>
        <taxon>Pseudomonadaceae</taxon>
        <taxon>Pseudomonas</taxon>
    </lineage>
</organism>
<dbReference type="EMBL" id="LT629751">
    <property type="protein sequence ID" value="SDR97633.1"/>
    <property type="molecule type" value="Genomic_DNA"/>
</dbReference>
<proteinExistence type="predicted"/>
<evidence type="ECO:0000313" key="2">
    <source>
        <dbReference type="Proteomes" id="UP000243359"/>
    </source>
</evidence>
<accession>A0A1H1NF79</accession>
<evidence type="ECO:0000313" key="1">
    <source>
        <dbReference type="EMBL" id="SDR97633.1"/>
    </source>
</evidence>
<reference evidence="2" key="1">
    <citation type="submission" date="2016-10" db="EMBL/GenBank/DDBJ databases">
        <authorList>
            <person name="Varghese N."/>
            <person name="Submissions S."/>
        </authorList>
    </citation>
    <scope>NUCLEOTIDE SEQUENCE [LARGE SCALE GENOMIC DNA]</scope>
    <source>
        <strain evidence="2">KCTC 32247</strain>
    </source>
</reference>
<protein>
    <submittedName>
        <fullName evidence="1">5-aminovalerate/4-aminobutyrate aminotransferase</fullName>
    </submittedName>
</protein>
<dbReference type="STRING" id="1392877.SAMN05216221_0789"/>
<dbReference type="Proteomes" id="UP000243359">
    <property type="component" value="Chromosome I"/>
</dbReference>
<name>A0A1H1NF79_9PSED</name>